<dbReference type="EC" id="6.3.5.4" evidence="2"/>
<sequence>MNGIDIAVVTDDPAILKSVHERYPDGSKHSIELEHGHNVHIFVRTATLVLSSYIRDNEAIAVLGYSNVHESSMRAILESSPGVAHMNSALGQLIGAQWVVAIRKGAVRIQGTVSGLSRVYWSKRGSRFVASNRSRELARLLGSELDPTQVAFRTIHPMQHPFTSSSCWKDLEGVLPGEYLEVTGRSSPRTERWWTPATSYRSLEDGANETAAALFSVVRNQLSDHSAASCDISGGLDSSSIAAIAANAAKSGETHTVLHGTTSVSRDEFNSDADWAIELSKSLKLDSHSFLSWNDMPKEYDDLDALASYDLDEPSIASISHSRFTHLINVARSKGSQVHLTGFGGDELFIGSPTFCVDLFKTQPLLSARLLLTYRAMYRWTFRSLVRPLTTPMSYQQWMRTKSLSTDRSTLRIPPLSWGFHGVIPPWITRDARHSMYDHVRSASSATFPLAPTPGRHFELENLYQCARLFRTMSDIVSQTSGVLLVAPMLEQAVVEAAISVRTPERLTPHKYKPVLTHATRGLLPAVVAERQTKGGEDTDAAIGFSENISAIRELWDESRLASLGIVDGDYLSNALRRPDSAEFDDCAIAKTLATELWLRSLEK</sequence>
<proteinExistence type="predicted"/>
<comment type="catalytic activity">
    <reaction evidence="4">
        <text>L-aspartate + L-glutamine + ATP + H2O = L-asparagine + L-glutamate + AMP + diphosphate + H(+)</text>
        <dbReference type="Rhea" id="RHEA:12228"/>
        <dbReference type="ChEBI" id="CHEBI:15377"/>
        <dbReference type="ChEBI" id="CHEBI:15378"/>
        <dbReference type="ChEBI" id="CHEBI:29985"/>
        <dbReference type="ChEBI" id="CHEBI:29991"/>
        <dbReference type="ChEBI" id="CHEBI:30616"/>
        <dbReference type="ChEBI" id="CHEBI:33019"/>
        <dbReference type="ChEBI" id="CHEBI:58048"/>
        <dbReference type="ChEBI" id="CHEBI:58359"/>
        <dbReference type="ChEBI" id="CHEBI:456215"/>
        <dbReference type="EC" id="6.3.5.4"/>
    </reaction>
</comment>
<keyword evidence="3" id="KW-0028">Amino-acid biosynthesis</keyword>
<dbReference type="GO" id="GO:0006529">
    <property type="term" value="P:asparagine biosynthetic process"/>
    <property type="evidence" value="ECO:0007669"/>
    <property type="project" value="UniProtKB-KW"/>
</dbReference>
<dbReference type="InterPro" id="IPR051786">
    <property type="entry name" value="ASN_synthetase/amidase"/>
</dbReference>
<comment type="pathway">
    <text evidence="1">Amino-acid biosynthesis; L-asparagine biosynthesis; L-asparagine from L-aspartate (L-Gln route): step 1/1.</text>
</comment>
<evidence type="ECO:0000256" key="3">
    <source>
        <dbReference type="ARBA" id="ARBA00022888"/>
    </source>
</evidence>
<gene>
    <name evidence="6" type="primary">larB</name>
</gene>
<evidence type="ECO:0000259" key="5">
    <source>
        <dbReference type="Pfam" id="PF00733"/>
    </source>
</evidence>
<dbReference type="AlphaFoldDB" id="H7C8I4"/>
<feature type="domain" description="Asparagine synthetase" evidence="5">
    <location>
        <begin position="213"/>
        <end position="600"/>
    </location>
</feature>
<name>H7C8I4_RHOJO</name>
<evidence type="ECO:0000256" key="4">
    <source>
        <dbReference type="ARBA" id="ARBA00048741"/>
    </source>
</evidence>
<protein>
    <recommendedName>
        <fullName evidence="2">asparagine synthase (glutamine-hydrolyzing)</fullName>
        <ecNumber evidence="2">6.3.5.4</ecNumber>
    </recommendedName>
</protein>
<dbReference type="Gene3D" id="3.40.50.620">
    <property type="entry name" value="HUPs"/>
    <property type="match status" value="1"/>
</dbReference>
<dbReference type="InterPro" id="IPR001962">
    <property type="entry name" value="Asn_synthase"/>
</dbReference>
<evidence type="ECO:0000313" key="6">
    <source>
        <dbReference type="EMBL" id="BAL72547.1"/>
    </source>
</evidence>
<accession>H7C8I4</accession>
<dbReference type="PANTHER" id="PTHR43284">
    <property type="entry name" value="ASPARAGINE SYNTHETASE (GLUTAMINE-HYDROLYZING)"/>
    <property type="match status" value="1"/>
</dbReference>
<dbReference type="Pfam" id="PF00733">
    <property type="entry name" value="Asn_synthase"/>
    <property type="match status" value="1"/>
</dbReference>
<dbReference type="SUPFAM" id="SSF52402">
    <property type="entry name" value="Adenine nucleotide alpha hydrolases-like"/>
    <property type="match status" value="1"/>
</dbReference>
<organism evidence="6">
    <name type="scientific">Rhodococcus jostii</name>
    <dbReference type="NCBI Taxonomy" id="132919"/>
    <lineage>
        <taxon>Bacteria</taxon>
        <taxon>Bacillati</taxon>
        <taxon>Actinomycetota</taxon>
        <taxon>Actinomycetes</taxon>
        <taxon>Mycobacteriales</taxon>
        <taxon>Nocardiaceae</taxon>
        <taxon>Rhodococcus</taxon>
    </lineage>
</organism>
<dbReference type="InterPro" id="IPR014729">
    <property type="entry name" value="Rossmann-like_a/b/a_fold"/>
</dbReference>
<evidence type="ECO:0000256" key="1">
    <source>
        <dbReference type="ARBA" id="ARBA00005187"/>
    </source>
</evidence>
<reference evidence="6" key="1">
    <citation type="journal article" date="2012" name="Appl. Microbiol. Biotechnol.">
        <title>Molecular cloning of the gene cluster for lariatin biosynthesis of Rhodococcus jostii K01-B0171.</title>
        <authorList>
            <person name="Inokoshi J."/>
            <person name="Matsuhama M."/>
            <person name="Miyake M."/>
            <person name="Ikeda H."/>
            <person name="Tomoda H."/>
        </authorList>
    </citation>
    <scope>NUCLEOTIDE SEQUENCE</scope>
    <source>
        <strain evidence="6">K01-B0171</strain>
    </source>
</reference>
<dbReference type="GO" id="GO:0004066">
    <property type="term" value="F:asparagine synthase (glutamine-hydrolyzing) activity"/>
    <property type="evidence" value="ECO:0007669"/>
    <property type="project" value="UniProtKB-EC"/>
</dbReference>
<dbReference type="EMBL" id="AB593691">
    <property type="protein sequence ID" value="BAL72547.1"/>
    <property type="molecule type" value="Genomic_DNA"/>
</dbReference>
<keyword evidence="3" id="KW-0061">Asparagine biosynthesis</keyword>
<dbReference type="PANTHER" id="PTHR43284:SF1">
    <property type="entry name" value="ASPARAGINE SYNTHETASE"/>
    <property type="match status" value="1"/>
</dbReference>
<evidence type="ECO:0000256" key="2">
    <source>
        <dbReference type="ARBA" id="ARBA00012737"/>
    </source>
</evidence>